<dbReference type="AlphaFoldDB" id="A0A2R7Y0W7"/>
<sequence>MAGLSIKPVKAKGTSSLCPICRVKLSPSGYRLMECPKCGLEEDRDIIAILNLLQKHQINVPSSTVHGESLP</sequence>
<dbReference type="GO" id="GO:0003677">
    <property type="term" value="F:DNA binding"/>
    <property type="evidence" value="ECO:0007669"/>
    <property type="project" value="UniProtKB-KW"/>
</dbReference>
<dbReference type="Pfam" id="PF07282">
    <property type="entry name" value="Cas12f1-like_TNB"/>
    <property type="match status" value="1"/>
</dbReference>
<dbReference type="InterPro" id="IPR010095">
    <property type="entry name" value="Cas12f1-like_TNB"/>
</dbReference>
<evidence type="ECO:0000259" key="2">
    <source>
        <dbReference type="Pfam" id="PF07282"/>
    </source>
</evidence>
<keyword evidence="1" id="KW-0238">DNA-binding</keyword>
<proteinExistence type="predicted"/>
<evidence type="ECO:0000313" key="3">
    <source>
        <dbReference type="EMBL" id="PUA31164.1"/>
    </source>
</evidence>
<evidence type="ECO:0000256" key="1">
    <source>
        <dbReference type="ARBA" id="ARBA00023125"/>
    </source>
</evidence>
<name>A0A2R7Y0W7_9ARCH</name>
<dbReference type="Proteomes" id="UP000244066">
    <property type="component" value="Unassembled WGS sequence"/>
</dbReference>
<organism evidence="3 4">
    <name type="scientific">Candidatus Terraquivivens tikiterensis</name>
    <dbReference type="NCBI Taxonomy" id="1980982"/>
    <lineage>
        <taxon>Archaea</taxon>
        <taxon>Nitrososphaerota</taxon>
        <taxon>Candidatus Wolframiiraptoraceae</taxon>
        <taxon>Candidatus Terraquivivens</taxon>
    </lineage>
</organism>
<reference evidence="3 4" key="1">
    <citation type="submission" date="2017-04" db="EMBL/GenBank/DDBJ databases">
        <title>Draft Aigarchaeota genome from a New Zealand hot spring.</title>
        <authorList>
            <person name="Reysenbach A.-L."/>
            <person name="Donaho J.A."/>
            <person name="Gerhart J."/>
            <person name="Kelley J.F."/>
            <person name="Kouba K."/>
            <person name="Podar M."/>
            <person name="Stott M."/>
        </authorList>
    </citation>
    <scope>NUCLEOTIDE SEQUENCE [LARGE SCALE GENOMIC DNA]</scope>
    <source>
        <strain evidence="3">NZ13_MG1</strain>
    </source>
</reference>
<comment type="caution">
    <text evidence="3">The sequence shown here is derived from an EMBL/GenBank/DDBJ whole genome shotgun (WGS) entry which is preliminary data.</text>
</comment>
<feature type="domain" description="Cas12f1-like TNB" evidence="2">
    <location>
        <begin position="2"/>
        <end position="52"/>
    </location>
</feature>
<evidence type="ECO:0000313" key="4">
    <source>
        <dbReference type="Proteomes" id="UP000244066"/>
    </source>
</evidence>
<protein>
    <recommendedName>
        <fullName evidence="2">Cas12f1-like TNB domain-containing protein</fullName>
    </recommendedName>
</protein>
<accession>A0A2R7Y0W7</accession>
<gene>
    <name evidence="3" type="ORF">B9J98_07445</name>
</gene>
<dbReference type="EMBL" id="NDWU01000024">
    <property type="protein sequence ID" value="PUA31164.1"/>
    <property type="molecule type" value="Genomic_DNA"/>
</dbReference>